<sequence length="154" mass="17376">MTQQTQTTAGDMPNPNLKLLLVEDNDLDVFMVQRLMRRLNLDFPIIHAKNGEEALAILRPDPNACTLVPPFVMILDINMPRMNGFELLDELGDDPMLAQIPIYIVSTSTRQKDKDKAMTYSIRGYVVKPVTQTVLLEILDSTDEMTDTPISRQG</sequence>
<dbReference type="InterPro" id="IPR052893">
    <property type="entry name" value="TCS_response_regulator"/>
</dbReference>
<protein>
    <recommendedName>
        <fullName evidence="2">Response regulatory domain-containing protein</fullName>
    </recommendedName>
</protein>
<dbReference type="AlphaFoldDB" id="A0A2Z2NYK6"/>
<dbReference type="Proteomes" id="UP000250079">
    <property type="component" value="Chromosome"/>
</dbReference>
<evidence type="ECO:0000313" key="3">
    <source>
        <dbReference type="EMBL" id="ASJ76522.1"/>
    </source>
</evidence>
<dbReference type="Gene3D" id="3.40.50.2300">
    <property type="match status" value="1"/>
</dbReference>
<dbReference type="PANTHER" id="PTHR44520">
    <property type="entry name" value="RESPONSE REGULATOR RCP1-RELATED"/>
    <property type="match status" value="1"/>
</dbReference>
<dbReference type="PANTHER" id="PTHR44520:SF2">
    <property type="entry name" value="RESPONSE REGULATOR RCP1"/>
    <property type="match status" value="1"/>
</dbReference>
<dbReference type="InterPro" id="IPR011006">
    <property type="entry name" value="CheY-like_superfamily"/>
</dbReference>
<keyword evidence="1" id="KW-0597">Phosphoprotein</keyword>
<dbReference type="SUPFAM" id="SSF52172">
    <property type="entry name" value="CheY-like"/>
    <property type="match status" value="1"/>
</dbReference>
<dbReference type="KEGG" id="gai:IMCC3135_32385"/>
<dbReference type="OrthoDB" id="9793549at2"/>
<feature type="modified residue" description="4-aspartylphosphate" evidence="1">
    <location>
        <position position="76"/>
    </location>
</feature>
<dbReference type="InterPro" id="IPR001789">
    <property type="entry name" value="Sig_transdc_resp-reg_receiver"/>
</dbReference>
<dbReference type="EMBL" id="CP018632">
    <property type="protein sequence ID" value="ASJ76522.1"/>
    <property type="molecule type" value="Genomic_DNA"/>
</dbReference>
<organism evidence="3 4">
    <name type="scientific">Granulosicoccus antarcticus IMCC3135</name>
    <dbReference type="NCBI Taxonomy" id="1192854"/>
    <lineage>
        <taxon>Bacteria</taxon>
        <taxon>Pseudomonadati</taxon>
        <taxon>Pseudomonadota</taxon>
        <taxon>Gammaproteobacteria</taxon>
        <taxon>Chromatiales</taxon>
        <taxon>Granulosicoccaceae</taxon>
        <taxon>Granulosicoccus</taxon>
    </lineage>
</organism>
<proteinExistence type="predicted"/>
<evidence type="ECO:0000256" key="1">
    <source>
        <dbReference type="PROSITE-ProRule" id="PRU00169"/>
    </source>
</evidence>
<dbReference type="RefSeq" id="WP_088921287.1">
    <property type="nucleotide sequence ID" value="NZ_CP018632.1"/>
</dbReference>
<keyword evidence="4" id="KW-1185">Reference proteome</keyword>
<dbReference type="PROSITE" id="PS50110">
    <property type="entry name" value="RESPONSE_REGULATORY"/>
    <property type="match status" value="1"/>
</dbReference>
<gene>
    <name evidence="3" type="ORF">IMCC3135_32385</name>
</gene>
<feature type="domain" description="Response regulatory" evidence="2">
    <location>
        <begin position="18"/>
        <end position="143"/>
    </location>
</feature>
<dbReference type="SMART" id="SM00448">
    <property type="entry name" value="REC"/>
    <property type="match status" value="1"/>
</dbReference>
<dbReference type="CDD" id="cd17557">
    <property type="entry name" value="REC_Rcp-like"/>
    <property type="match status" value="1"/>
</dbReference>
<reference evidence="3 4" key="1">
    <citation type="submission" date="2016-12" db="EMBL/GenBank/DDBJ databases">
        <authorList>
            <person name="Song W.-J."/>
            <person name="Kurnit D.M."/>
        </authorList>
    </citation>
    <scope>NUCLEOTIDE SEQUENCE [LARGE SCALE GENOMIC DNA]</scope>
    <source>
        <strain evidence="3 4">IMCC3135</strain>
    </source>
</reference>
<dbReference type="Pfam" id="PF00072">
    <property type="entry name" value="Response_reg"/>
    <property type="match status" value="1"/>
</dbReference>
<evidence type="ECO:0000259" key="2">
    <source>
        <dbReference type="PROSITE" id="PS50110"/>
    </source>
</evidence>
<accession>A0A2Z2NYK6</accession>
<name>A0A2Z2NYK6_9GAMM</name>
<evidence type="ECO:0000313" key="4">
    <source>
        <dbReference type="Proteomes" id="UP000250079"/>
    </source>
</evidence>
<dbReference type="GO" id="GO:0000160">
    <property type="term" value="P:phosphorelay signal transduction system"/>
    <property type="evidence" value="ECO:0007669"/>
    <property type="project" value="InterPro"/>
</dbReference>